<organism evidence="2 3">
    <name type="scientific">Pan troglodytes</name>
    <name type="common">Chimpanzee</name>
    <dbReference type="NCBI Taxonomy" id="9598"/>
    <lineage>
        <taxon>Eukaryota</taxon>
        <taxon>Metazoa</taxon>
        <taxon>Chordata</taxon>
        <taxon>Craniata</taxon>
        <taxon>Vertebrata</taxon>
        <taxon>Euteleostomi</taxon>
        <taxon>Mammalia</taxon>
        <taxon>Eutheria</taxon>
        <taxon>Euarchontoglires</taxon>
        <taxon>Primates</taxon>
        <taxon>Haplorrhini</taxon>
        <taxon>Catarrhini</taxon>
        <taxon>Hominidae</taxon>
        <taxon>Pan</taxon>
    </lineage>
</organism>
<dbReference type="Proteomes" id="UP000236370">
    <property type="component" value="Unassembled WGS sequence"/>
</dbReference>
<evidence type="ECO:0000313" key="2">
    <source>
        <dbReference type="EMBL" id="PNI28315.1"/>
    </source>
</evidence>
<comment type="caution">
    <text evidence="2">The sequence shown here is derived from an EMBL/GenBank/DDBJ whole genome shotgun (WGS) entry which is preliminary data.</text>
</comment>
<dbReference type="GO" id="GO:0051298">
    <property type="term" value="P:centrosome duplication"/>
    <property type="evidence" value="ECO:0007669"/>
    <property type="project" value="InterPro"/>
</dbReference>
<protein>
    <submittedName>
        <fullName evidence="2">CEP192 isoform 9</fullName>
    </submittedName>
</protein>
<dbReference type="InterPro" id="IPR057662">
    <property type="entry name" value="CEP192_Aurora-A_bind"/>
</dbReference>
<dbReference type="GO" id="GO:0071539">
    <property type="term" value="P:protein localization to centrosome"/>
    <property type="evidence" value="ECO:0007669"/>
    <property type="project" value="InterPro"/>
</dbReference>
<feature type="compositionally biased region" description="Polar residues" evidence="1">
    <location>
        <begin position="1"/>
        <end position="10"/>
    </location>
</feature>
<dbReference type="InterPro" id="IPR057665">
    <property type="entry name" value="CEP192_PLK4_bind"/>
</dbReference>
<evidence type="ECO:0000256" key="1">
    <source>
        <dbReference type="SAM" id="MobiDB-lite"/>
    </source>
</evidence>
<sequence>NALSKQSALQMETAGPEEEPAGATESLQGQDLFNRASPLEQAQDSPIDFHLQSWMNNKEPKIAVLDAGKHFEDKTLKSDLSHTSLLENEKLMLPTNLEDSSDDDIDDEMFYDDHLEAYFEQLAIPGMIYEDLEGPEPPEKGFKLPTNGLRQANENGSLNCKFQSENNSSLISLDSHSSETTHKESEESQVIYLPGTSNSIGTGDSRRHTDGMLPFSSGTWGTEKEIENLKGIVPDLNSECASKDVLVKTLRAIDVKLNSDNFHDANANRGGFDLTDPVKQGAECPHQNKTVLHMDGCLDTETPTVSIQENVDVASLKPISDSGINFTDAIWSPTCERRTCECHESIEKNKDKTDLPQSVVYQNEEGRWVTDLAYYTSFNSKQNLNMSLSDEMNEDFRSGSIIWLFY</sequence>
<gene>
    <name evidence="2" type="ORF">CK820_G0042865</name>
</gene>
<dbReference type="InterPro" id="IPR039103">
    <property type="entry name" value="Spd-2/CEP192"/>
</dbReference>
<dbReference type="CDD" id="cd21856">
    <property type="entry name" value="Plk4BD_Cep192"/>
    <property type="match status" value="1"/>
</dbReference>
<dbReference type="AlphaFoldDB" id="A0A2J8JZY0"/>
<dbReference type="GO" id="GO:0090222">
    <property type="term" value="P:centrosome-templated microtubule nucleation"/>
    <property type="evidence" value="ECO:0007669"/>
    <property type="project" value="InterPro"/>
</dbReference>
<name>A0A2J8JZY0_PANTR</name>
<accession>A0A2J8JZY0</accession>
<dbReference type="PANTHER" id="PTHR16029">
    <property type="entry name" value="CENTROSOMAL PROTEIN OF 192 KDA"/>
    <property type="match status" value="1"/>
</dbReference>
<proteinExistence type="predicted"/>
<dbReference type="Pfam" id="PF25763">
    <property type="entry name" value="Aurora-A_bind_CEP192"/>
    <property type="match status" value="1"/>
</dbReference>
<reference evidence="2 3" key="1">
    <citation type="submission" date="2017-12" db="EMBL/GenBank/DDBJ databases">
        <title>High-resolution comparative analysis of great ape genomes.</title>
        <authorList>
            <person name="Pollen A."/>
            <person name="Hastie A."/>
            <person name="Hormozdiari F."/>
            <person name="Dougherty M."/>
            <person name="Liu R."/>
            <person name="Chaisson M."/>
            <person name="Hoppe E."/>
            <person name="Hill C."/>
            <person name="Pang A."/>
            <person name="Hillier L."/>
            <person name="Baker C."/>
            <person name="Armstrong J."/>
            <person name="Shendure J."/>
            <person name="Paten B."/>
            <person name="Wilson R."/>
            <person name="Chao H."/>
            <person name="Schneider V."/>
            <person name="Ventura M."/>
            <person name="Kronenberg Z."/>
            <person name="Murali S."/>
            <person name="Gordon D."/>
            <person name="Cantsilieris S."/>
            <person name="Munson K."/>
            <person name="Nelson B."/>
            <person name="Raja A."/>
            <person name="Underwood J."/>
            <person name="Diekhans M."/>
            <person name="Fiddes I."/>
            <person name="Haussler D."/>
            <person name="Eichler E."/>
        </authorList>
    </citation>
    <scope>NUCLEOTIDE SEQUENCE [LARGE SCALE GENOMIC DNA]</scope>
    <source>
        <strain evidence="2">Yerkes chimp pedigree #C0471</strain>
    </source>
</reference>
<evidence type="ECO:0000313" key="3">
    <source>
        <dbReference type="Proteomes" id="UP000236370"/>
    </source>
</evidence>
<dbReference type="EMBL" id="NBAG03000406">
    <property type="protein sequence ID" value="PNI28315.1"/>
    <property type="molecule type" value="Genomic_DNA"/>
</dbReference>
<feature type="region of interest" description="Disordered" evidence="1">
    <location>
        <begin position="1"/>
        <end position="39"/>
    </location>
</feature>
<dbReference type="Pfam" id="PF25765">
    <property type="entry name" value="PLK4_bind_CEP192"/>
    <property type="match status" value="1"/>
</dbReference>
<feature type="non-terminal residue" evidence="2">
    <location>
        <position position="1"/>
    </location>
</feature>
<dbReference type="PANTHER" id="PTHR16029:SF11">
    <property type="entry name" value="CENTROSOMAL PROTEIN OF 192 KDA"/>
    <property type="match status" value="1"/>
</dbReference>